<feature type="signal peptide" evidence="1">
    <location>
        <begin position="1"/>
        <end position="23"/>
    </location>
</feature>
<feature type="chain" id="PRO_5009522091" evidence="1">
    <location>
        <begin position="24"/>
        <end position="193"/>
    </location>
</feature>
<evidence type="ECO:0000256" key="1">
    <source>
        <dbReference type="SAM" id="SignalP"/>
    </source>
</evidence>
<dbReference type="AlphaFoldDB" id="A0A1F5VU92"/>
<dbReference type="Proteomes" id="UP000178943">
    <property type="component" value="Unassembled WGS sequence"/>
</dbReference>
<proteinExistence type="predicted"/>
<sequence length="193" mass="20564">MKKCVLGFWFIVIGVLCISSVNATCTSSTPFQHLFGGVCGTKDPGPWINGTTQKFWCLSDASGSNDEGTAFNWWLNYAPGLWYVNGNWGNGGVDGCCGNSSEGFDSMVMMLAFSQDFNANNSNHSGEHVAITIEKNIVNGTFPMCGNPVCFETLPVPAFSAATSNDGTVSIILAGWAMCSPFRTKAIPNGMSL</sequence>
<dbReference type="EMBL" id="MFGW01000082">
    <property type="protein sequence ID" value="OGF66837.1"/>
    <property type="molecule type" value="Genomic_DNA"/>
</dbReference>
<comment type="caution">
    <text evidence="2">The sequence shown here is derived from an EMBL/GenBank/DDBJ whole genome shotgun (WGS) entry which is preliminary data.</text>
</comment>
<evidence type="ECO:0000313" key="3">
    <source>
        <dbReference type="Proteomes" id="UP000178943"/>
    </source>
</evidence>
<reference evidence="2 3" key="1">
    <citation type="journal article" date="2016" name="Nat. Commun.">
        <title>Thousands of microbial genomes shed light on interconnected biogeochemical processes in an aquifer system.</title>
        <authorList>
            <person name="Anantharaman K."/>
            <person name="Brown C.T."/>
            <person name="Hug L.A."/>
            <person name="Sharon I."/>
            <person name="Castelle C.J."/>
            <person name="Probst A.J."/>
            <person name="Thomas B.C."/>
            <person name="Singh A."/>
            <person name="Wilkins M.J."/>
            <person name="Karaoz U."/>
            <person name="Brodie E.L."/>
            <person name="Williams K.H."/>
            <person name="Hubbard S.S."/>
            <person name="Banfield J.F."/>
        </authorList>
    </citation>
    <scope>NUCLEOTIDE SEQUENCE [LARGE SCALE GENOMIC DNA]</scope>
</reference>
<accession>A0A1F5VU92</accession>
<keyword evidence="1" id="KW-0732">Signal</keyword>
<gene>
    <name evidence="2" type="ORF">A2Y62_19190</name>
</gene>
<evidence type="ECO:0000313" key="2">
    <source>
        <dbReference type="EMBL" id="OGF66837.1"/>
    </source>
</evidence>
<name>A0A1F5VU92_9BACT</name>
<organism evidence="2 3">
    <name type="scientific">Candidatus Fischerbacteria bacterium RBG_13_37_8</name>
    <dbReference type="NCBI Taxonomy" id="1817863"/>
    <lineage>
        <taxon>Bacteria</taxon>
        <taxon>Candidatus Fischeribacteriota</taxon>
    </lineage>
</organism>
<protein>
    <submittedName>
        <fullName evidence="2">Uncharacterized protein</fullName>
    </submittedName>
</protein>